<dbReference type="PANTHER" id="PTHR43464">
    <property type="entry name" value="METHYLTRANSFERASE"/>
    <property type="match status" value="1"/>
</dbReference>
<name>A0A1I1KQD2_9BURK</name>
<evidence type="ECO:0000256" key="2">
    <source>
        <dbReference type="ARBA" id="ARBA00022679"/>
    </source>
</evidence>
<keyword evidence="1 5" id="KW-0489">Methyltransferase</keyword>
<dbReference type="Pfam" id="PF13649">
    <property type="entry name" value="Methyltransf_25"/>
    <property type="match status" value="1"/>
</dbReference>
<dbReference type="GO" id="GO:0032259">
    <property type="term" value="P:methylation"/>
    <property type="evidence" value="ECO:0007669"/>
    <property type="project" value="UniProtKB-KW"/>
</dbReference>
<protein>
    <submittedName>
        <fullName evidence="5">Methyltransferase domain-containing protein</fullName>
    </submittedName>
</protein>
<dbReference type="InterPro" id="IPR041698">
    <property type="entry name" value="Methyltransf_25"/>
</dbReference>
<dbReference type="InterPro" id="IPR029063">
    <property type="entry name" value="SAM-dependent_MTases_sf"/>
</dbReference>
<keyword evidence="2 5" id="KW-0808">Transferase</keyword>
<keyword evidence="3" id="KW-0949">S-adenosyl-L-methionine</keyword>
<keyword evidence="6" id="KW-1185">Reference proteome</keyword>
<feature type="domain" description="Methyltransferase" evidence="4">
    <location>
        <begin position="81"/>
        <end position="174"/>
    </location>
</feature>
<evidence type="ECO:0000256" key="1">
    <source>
        <dbReference type="ARBA" id="ARBA00022603"/>
    </source>
</evidence>
<dbReference type="Proteomes" id="UP000198639">
    <property type="component" value="Unassembled WGS sequence"/>
</dbReference>
<dbReference type="PANTHER" id="PTHR43464:SF19">
    <property type="entry name" value="UBIQUINONE BIOSYNTHESIS O-METHYLTRANSFERASE, MITOCHONDRIAL"/>
    <property type="match status" value="1"/>
</dbReference>
<dbReference type="EMBL" id="FOLD01000008">
    <property type="protein sequence ID" value="SFC60888.1"/>
    <property type="molecule type" value="Genomic_DNA"/>
</dbReference>
<proteinExistence type="predicted"/>
<reference evidence="6" key="1">
    <citation type="submission" date="2016-10" db="EMBL/GenBank/DDBJ databases">
        <authorList>
            <person name="Varghese N."/>
            <person name="Submissions S."/>
        </authorList>
    </citation>
    <scope>NUCLEOTIDE SEQUENCE [LARGE SCALE GENOMIC DNA]</scope>
    <source>
        <strain evidence="6">CGMCC 1.12041</strain>
    </source>
</reference>
<gene>
    <name evidence="5" type="ORF">SAMN05216204_10818</name>
</gene>
<dbReference type="SUPFAM" id="SSF53335">
    <property type="entry name" value="S-adenosyl-L-methionine-dependent methyltransferases"/>
    <property type="match status" value="1"/>
</dbReference>
<sequence>MRQRKPSCRWLRDHDNMSTHTDKQAELDRIKDVYKQWHGGAALSRYAWHRQEIQQQVAARNRAFAALLPATVGSDLSGLRVLDVGCGTGGFLRQLIDWGADPGKLTGTELQQDRLDYARHFTAADASWRLGTLDAMRLRDFDLVSAQTVFSSILDPLLRRELASQMWRSLRPGGWCLVFDFRYDNPRNKHVRKVTRAELDGYWPGERSRYRTLMLAPPVHRLLAGAPWLAADILSAIAPPLRSHFVYMVQKGG</sequence>
<organism evidence="5 6">
    <name type="scientific">Massilia yuzhufengensis</name>
    <dbReference type="NCBI Taxonomy" id="1164594"/>
    <lineage>
        <taxon>Bacteria</taxon>
        <taxon>Pseudomonadati</taxon>
        <taxon>Pseudomonadota</taxon>
        <taxon>Betaproteobacteria</taxon>
        <taxon>Burkholderiales</taxon>
        <taxon>Oxalobacteraceae</taxon>
        <taxon>Telluria group</taxon>
        <taxon>Massilia</taxon>
    </lineage>
</organism>
<dbReference type="AlphaFoldDB" id="A0A1I1KQD2"/>
<dbReference type="CDD" id="cd02440">
    <property type="entry name" value="AdoMet_MTases"/>
    <property type="match status" value="1"/>
</dbReference>
<evidence type="ECO:0000313" key="5">
    <source>
        <dbReference type="EMBL" id="SFC60888.1"/>
    </source>
</evidence>
<accession>A0A1I1KQD2</accession>
<dbReference type="GO" id="GO:0008168">
    <property type="term" value="F:methyltransferase activity"/>
    <property type="evidence" value="ECO:0007669"/>
    <property type="project" value="UniProtKB-KW"/>
</dbReference>
<dbReference type="STRING" id="1164594.SAMN05216204_10818"/>
<dbReference type="Gene3D" id="3.40.50.150">
    <property type="entry name" value="Vaccinia Virus protein VP39"/>
    <property type="match status" value="1"/>
</dbReference>
<evidence type="ECO:0000259" key="4">
    <source>
        <dbReference type="Pfam" id="PF13649"/>
    </source>
</evidence>
<evidence type="ECO:0000313" key="6">
    <source>
        <dbReference type="Proteomes" id="UP000198639"/>
    </source>
</evidence>
<evidence type="ECO:0000256" key="3">
    <source>
        <dbReference type="ARBA" id="ARBA00022691"/>
    </source>
</evidence>